<dbReference type="SUPFAM" id="SSF53137">
    <property type="entry name" value="Translational machinery components"/>
    <property type="match status" value="1"/>
</dbReference>
<reference evidence="8 9" key="1">
    <citation type="journal article" date="2016" name="Nat. Commun.">
        <title>Thousands of microbial genomes shed light on interconnected biogeochemical processes in an aquifer system.</title>
        <authorList>
            <person name="Anantharaman K."/>
            <person name="Brown C.T."/>
            <person name="Hug L.A."/>
            <person name="Sharon I."/>
            <person name="Castelle C.J."/>
            <person name="Probst A.J."/>
            <person name="Thomas B.C."/>
            <person name="Singh A."/>
            <person name="Wilkins M.J."/>
            <person name="Karaoz U."/>
            <person name="Brodie E.L."/>
            <person name="Williams K.H."/>
            <person name="Hubbard S.S."/>
            <person name="Banfield J.F."/>
        </authorList>
    </citation>
    <scope>NUCLEOTIDE SEQUENCE [LARGE SCALE GENOMIC DNA]</scope>
</reference>
<dbReference type="PANTHER" id="PTHR12899:SF3">
    <property type="entry name" value="LARGE RIBOSOMAL SUBUNIT PROTEIN UL18M"/>
    <property type="match status" value="1"/>
</dbReference>
<dbReference type="Gene3D" id="3.30.420.100">
    <property type="match status" value="1"/>
</dbReference>
<evidence type="ECO:0000313" key="8">
    <source>
        <dbReference type="EMBL" id="OGZ24621.1"/>
    </source>
</evidence>
<evidence type="ECO:0000256" key="6">
    <source>
        <dbReference type="ARBA" id="ARBA00035197"/>
    </source>
</evidence>
<comment type="subunit">
    <text evidence="7">Part of the 50S ribosomal subunit; part of the 5S rRNA/L5/L18/L25 subcomplex. Contacts the 5S and 23S rRNAs.</text>
</comment>
<dbReference type="GO" id="GO:0022625">
    <property type="term" value="C:cytosolic large ribosomal subunit"/>
    <property type="evidence" value="ECO:0007669"/>
    <property type="project" value="TreeGrafter"/>
</dbReference>
<evidence type="ECO:0000256" key="1">
    <source>
        <dbReference type="ARBA" id="ARBA00007116"/>
    </source>
</evidence>
<evidence type="ECO:0000256" key="3">
    <source>
        <dbReference type="ARBA" id="ARBA00022884"/>
    </source>
</evidence>
<dbReference type="FunFam" id="3.30.420.100:FF:000001">
    <property type="entry name" value="50S ribosomal protein L18"/>
    <property type="match status" value="1"/>
</dbReference>
<dbReference type="AlphaFoldDB" id="A0A1G2EGY6"/>
<dbReference type="CDD" id="cd00432">
    <property type="entry name" value="Ribosomal_L18_L5e"/>
    <property type="match status" value="1"/>
</dbReference>
<dbReference type="GO" id="GO:0003735">
    <property type="term" value="F:structural constituent of ribosome"/>
    <property type="evidence" value="ECO:0007669"/>
    <property type="project" value="InterPro"/>
</dbReference>
<keyword evidence="3 7" id="KW-0694">RNA-binding</keyword>
<dbReference type="PANTHER" id="PTHR12899">
    <property type="entry name" value="39S RIBOSOMAL PROTEIN L18, MITOCHONDRIAL"/>
    <property type="match status" value="1"/>
</dbReference>
<comment type="caution">
    <text evidence="8">The sequence shown here is derived from an EMBL/GenBank/DDBJ whole genome shotgun (WGS) entry which is preliminary data.</text>
</comment>
<dbReference type="STRING" id="1801672.A2896_00735"/>
<dbReference type="HAMAP" id="MF_01337_B">
    <property type="entry name" value="Ribosomal_uL18_B"/>
    <property type="match status" value="1"/>
</dbReference>
<comment type="function">
    <text evidence="7">This is one of the proteins that bind and probably mediate the attachment of the 5S RNA into the large ribosomal subunit, where it forms part of the central protuberance.</text>
</comment>
<keyword evidence="5 7" id="KW-0687">Ribonucleoprotein</keyword>
<evidence type="ECO:0000256" key="2">
    <source>
        <dbReference type="ARBA" id="ARBA00022730"/>
    </source>
</evidence>
<dbReference type="GO" id="GO:0006412">
    <property type="term" value="P:translation"/>
    <property type="evidence" value="ECO:0007669"/>
    <property type="project" value="UniProtKB-UniRule"/>
</dbReference>
<accession>A0A1G2EGY6</accession>
<dbReference type="EMBL" id="MHMH01000008">
    <property type="protein sequence ID" value="OGZ24621.1"/>
    <property type="molecule type" value="Genomic_DNA"/>
</dbReference>
<evidence type="ECO:0000256" key="7">
    <source>
        <dbReference type="HAMAP-Rule" id="MF_01337"/>
    </source>
</evidence>
<organism evidence="8 9">
    <name type="scientific">Candidatus Nealsonbacteria bacterium RIFCSPLOWO2_01_FULL_43_32</name>
    <dbReference type="NCBI Taxonomy" id="1801672"/>
    <lineage>
        <taxon>Bacteria</taxon>
        <taxon>Candidatus Nealsoniibacteriota</taxon>
    </lineage>
</organism>
<dbReference type="Pfam" id="PF00861">
    <property type="entry name" value="Ribosomal_L18p"/>
    <property type="match status" value="1"/>
</dbReference>
<keyword evidence="2 7" id="KW-0699">rRNA-binding</keyword>
<dbReference type="GO" id="GO:0008097">
    <property type="term" value="F:5S rRNA binding"/>
    <property type="evidence" value="ECO:0007669"/>
    <property type="project" value="TreeGrafter"/>
</dbReference>
<dbReference type="NCBIfam" id="TIGR00060">
    <property type="entry name" value="L18_bact"/>
    <property type="match status" value="1"/>
</dbReference>
<evidence type="ECO:0000256" key="5">
    <source>
        <dbReference type="ARBA" id="ARBA00023274"/>
    </source>
</evidence>
<keyword evidence="4 7" id="KW-0689">Ribosomal protein</keyword>
<dbReference type="InterPro" id="IPR005484">
    <property type="entry name" value="Ribosomal_uL18_bac/plant/anim"/>
</dbReference>
<evidence type="ECO:0000313" key="9">
    <source>
        <dbReference type="Proteomes" id="UP000178647"/>
    </source>
</evidence>
<protein>
    <recommendedName>
        <fullName evidence="6 7">Large ribosomal subunit protein uL18</fullName>
    </recommendedName>
</protein>
<gene>
    <name evidence="7" type="primary">rplR</name>
    <name evidence="8" type="ORF">A2896_00735</name>
</gene>
<evidence type="ECO:0000256" key="4">
    <source>
        <dbReference type="ARBA" id="ARBA00022980"/>
    </source>
</evidence>
<dbReference type="InterPro" id="IPR057268">
    <property type="entry name" value="Ribosomal_L18"/>
</dbReference>
<proteinExistence type="inferred from homology"/>
<dbReference type="InterPro" id="IPR004389">
    <property type="entry name" value="Ribosomal_uL18_bac-type"/>
</dbReference>
<name>A0A1G2EGY6_9BACT</name>
<comment type="similarity">
    <text evidence="1 7">Belongs to the universal ribosomal protein uL18 family.</text>
</comment>
<sequence length="108" mass="12040">MLQKQEKRLIRHRRVRAKIQGTAKVPRLCVFRSHQYIYAQLIDDDKGKTMASVSGKANTASAKKVGELIAKKAKNLQVAKVVFDRGGYKYHGKVKAVAEGAREGGLKF</sequence>
<dbReference type="Proteomes" id="UP000178647">
    <property type="component" value="Unassembled WGS sequence"/>
</dbReference>